<comment type="caution">
    <text evidence="1">The sequence shown here is derived from an EMBL/GenBank/DDBJ whole genome shotgun (WGS) entry which is preliminary data.</text>
</comment>
<evidence type="ECO:0000313" key="2">
    <source>
        <dbReference type="Proteomes" id="UP001500552"/>
    </source>
</evidence>
<name>A0ABP8LA04_9BACT</name>
<sequence>MLLSCGINKEEHTDEVHNHDEQAKKVIFNEAQLKELYAKGNEFISFLANSEVFDSTYSIQSEHFLLFEIHNSRPLESGYSNYAVEAFIDLVGEGEREYIIGQIEAANSFKLDIKEKGKPIPVPYDSLALVLTERGGISWTKYNRHFDGWVYFIDPPIFSRDGRFALTEHGYMCGLMCGGFSAEIYKEVLKNQWKRIKVISREEA</sequence>
<dbReference type="EMBL" id="BAABHC010000002">
    <property type="protein sequence ID" value="GAA4425057.1"/>
    <property type="molecule type" value="Genomic_DNA"/>
</dbReference>
<organism evidence="1 2">
    <name type="scientific">Pontibacter saemangeumensis</name>
    <dbReference type="NCBI Taxonomy" id="1084525"/>
    <lineage>
        <taxon>Bacteria</taxon>
        <taxon>Pseudomonadati</taxon>
        <taxon>Bacteroidota</taxon>
        <taxon>Cytophagia</taxon>
        <taxon>Cytophagales</taxon>
        <taxon>Hymenobacteraceae</taxon>
        <taxon>Pontibacter</taxon>
    </lineage>
</organism>
<proteinExistence type="predicted"/>
<dbReference type="Proteomes" id="UP001500552">
    <property type="component" value="Unassembled WGS sequence"/>
</dbReference>
<accession>A0ABP8LA04</accession>
<protein>
    <submittedName>
        <fullName evidence="1">Uncharacterized protein</fullName>
    </submittedName>
</protein>
<evidence type="ECO:0000313" key="1">
    <source>
        <dbReference type="EMBL" id="GAA4425057.1"/>
    </source>
</evidence>
<reference evidence="2" key="1">
    <citation type="journal article" date="2019" name="Int. J. Syst. Evol. Microbiol.">
        <title>The Global Catalogue of Microorganisms (GCM) 10K type strain sequencing project: providing services to taxonomists for standard genome sequencing and annotation.</title>
        <authorList>
            <consortium name="The Broad Institute Genomics Platform"/>
            <consortium name="The Broad Institute Genome Sequencing Center for Infectious Disease"/>
            <person name="Wu L."/>
            <person name="Ma J."/>
        </authorList>
    </citation>
    <scope>NUCLEOTIDE SEQUENCE [LARGE SCALE GENOMIC DNA]</scope>
    <source>
        <strain evidence="2">JCM 17926</strain>
    </source>
</reference>
<gene>
    <name evidence="1" type="ORF">GCM10023188_05640</name>
</gene>
<keyword evidence="2" id="KW-1185">Reference proteome</keyword>